<sequence>MESSHNKNFDKQVKRKFEDFSAEVPSSLWAGIEKEIEPGEVKIKKVFNLKRYRYISIAAASLIIGFTIWKIQPEEKIFLSGEATVEETALVQEPEVKQSADEKLSPLVVEEKKEPVLIKAPEPVSVAVVNDDDNDQRQQDSQTAIEEKTEEFAPREPIMAVNASVENDNSSIIDDASAISPLNKTPDIKDVSLDSLYQGPELAETKPEERQNLVSGILNFVAANLQIGGDRRLEFTENEHGIIKIGLKGIFAKNDR</sequence>
<feature type="transmembrane region" description="Helical" evidence="1">
    <location>
        <begin position="52"/>
        <end position="69"/>
    </location>
</feature>
<dbReference type="RefSeq" id="WP_132224228.1">
    <property type="nucleotide sequence ID" value="NZ_SMGO01000002.1"/>
</dbReference>
<comment type="caution">
    <text evidence="2">The sequence shown here is derived from an EMBL/GenBank/DDBJ whole genome shotgun (WGS) entry which is preliminary data.</text>
</comment>
<dbReference type="AlphaFoldDB" id="A0A4R1LWR0"/>
<evidence type="ECO:0000313" key="2">
    <source>
        <dbReference type="EMBL" id="TCK83332.1"/>
    </source>
</evidence>
<accession>A0A4R1LWR0</accession>
<reference evidence="2 3" key="1">
    <citation type="submission" date="2019-03" db="EMBL/GenBank/DDBJ databases">
        <title>Genomic Encyclopedia of Archaeal and Bacterial Type Strains, Phase II (KMG-II): from individual species to whole genera.</title>
        <authorList>
            <person name="Goeker M."/>
        </authorList>
    </citation>
    <scope>NUCLEOTIDE SEQUENCE [LARGE SCALE GENOMIC DNA]</scope>
    <source>
        <strain evidence="2 3">DSM 22554</strain>
    </source>
</reference>
<evidence type="ECO:0000256" key="1">
    <source>
        <dbReference type="SAM" id="Phobius"/>
    </source>
</evidence>
<keyword evidence="1" id="KW-1133">Transmembrane helix</keyword>
<proteinExistence type="predicted"/>
<keyword evidence="3" id="KW-1185">Reference proteome</keyword>
<name>A0A4R1LWR0_9SPHI</name>
<keyword evidence="1" id="KW-0472">Membrane</keyword>
<protein>
    <submittedName>
        <fullName evidence="2">Uncharacterized protein</fullName>
    </submittedName>
</protein>
<keyword evidence="1" id="KW-0812">Transmembrane</keyword>
<gene>
    <name evidence="2" type="ORF">C8N28_1928</name>
</gene>
<organism evidence="2 3">
    <name type="scientific">Albibacterium bauzanense</name>
    <dbReference type="NCBI Taxonomy" id="653929"/>
    <lineage>
        <taxon>Bacteria</taxon>
        <taxon>Pseudomonadati</taxon>
        <taxon>Bacteroidota</taxon>
        <taxon>Sphingobacteriia</taxon>
        <taxon>Sphingobacteriales</taxon>
        <taxon>Sphingobacteriaceae</taxon>
        <taxon>Albibacterium</taxon>
    </lineage>
</organism>
<evidence type="ECO:0000313" key="3">
    <source>
        <dbReference type="Proteomes" id="UP000294616"/>
    </source>
</evidence>
<dbReference type="Proteomes" id="UP000294616">
    <property type="component" value="Unassembled WGS sequence"/>
</dbReference>
<dbReference type="EMBL" id="SMGO01000002">
    <property type="protein sequence ID" value="TCK83332.1"/>
    <property type="molecule type" value="Genomic_DNA"/>
</dbReference>
<dbReference type="OrthoDB" id="790344at2"/>